<reference evidence="3 4" key="1">
    <citation type="submission" date="2019-04" db="EMBL/GenBank/DDBJ databases">
        <title>Cohnella sp. nov. isolated from preserved vegetables.</title>
        <authorList>
            <person name="Lin S.-Y."/>
            <person name="Hung M.-H."/>
            <person name="Young C.-C."/>
        </authorList>
    </citation>
    <scope>NUCLEOTIDE SEQUENCE [LARGE SCALE GENOMIC DNA]</scope>
    <source>
        <strain evidence="3 4">CC-MHH1044</strain>
    </source>
</reference>
<feature type="region of interest" description="Disordered" evidence="1">
    <location>
        <begin position="32"/>
        <end position="52"/>
    </location>
</feature>
<dbReference type="EMBL" id="SSOB01000005">
    <property type="protein sequence ID" value="THF83321.1"/>
    <property type="molecule type" value="Genomic_DNA"/>
</dbReference>
<dbReference type="InterPro" id="IPR050490">
    <property type="entry name" value="Bact_solute-bd_prot1"/>
</dbReference>
<name>A0A4S4C634_9BACL</name>
<dbReference type="Pfam" id="PF01547">
    <property type="entry name" value="SBP_bac_1"/>
    <property type="match status" value="1"/>
</dbReference>
<dbReference type="InterPro" id="IPR006059">
    <property type="entry name" value="SBP"/>
</dbReference>
<sequence length="510" mass="54656">MAMVTNNGVRSSAALAALVLLLSACGGNNATGGNSASPAPASSGAASGTEGSAAGAAGNWTGTITMYAQSYTPNAKNIAGLKQQTALQDVADEYEAAHPGIKIEFVDEEFKDYTQTVRVKAAAGELFDVFWGQWADLNNTFPKGIAEDLTPYFNQPNPYIPGKATWGEAMNATVVSETKSPDGKSYNINGDYVATAFFYNKDLFAQAGISAPPGSWAELIETTKKLKDAGITAMSQAPDYDWFQRHFLSDFYAGEFEQIAGYDQSPGVSSLDQSVAIDKGLLNTSDERFMGWWPLFKQLTDNWKQDYLSSDPGVVGSNARNDFLAGKTAIFYDGSWLPENAKDANVNFELGSFNFPVLTQSDTPYTTGTDVSGAVGGPNAAFQFAVATKQADSTMKEEGKQAAVIDWLQFVGTPANVERIVNEHGTFVPTWPDTKPAESMTELANQASNELKALGVGGSSPNMTKNMQRIFGLYLSGNIDLAKATSEVQKELDAAIKEYQSKNSVDLGTY</sequence>
<dbReference type="OrthoDB" id="9798191at2"/>
<dbReference type="PANTHER" id="PTHR43649">
    <property type="entry name" value="ARABINOSE-BINDING PROTEIN-RELATED"/>
    <property type="match status" value="1"/>
</dbReference>
<dbReference type="AlphaFoldDB" id="A0A4S4C634"/>
<evidence type="ECO:0000256" key="2">
    <source>
        <dbReference type="SAM" id="SignalP"/>
    </source>
</evidence>
<organism evidence="3 4">
    <name type="scientific">Cohnella fermenti</name>
    <dbReference type="NCBI Taxonomy" id="2565925"/>
    <lineage>
        <taxon>Bacteria</taxon>
        <taxon>Bacillati</taxon>
        <taxon>Bacillota</taxon>
        <taxon>Bacilli</taxon>
        <taxon>Bacillales</taxon>
        <taxon>Paenibacillaceae</taxon>
        <taxon>Cohnella</taxon>
    </lineage>
</organism>
<gene>
    <name evidence="3" type="ORF">E6C55_05575</name>
</gene>
<protein>
    <submittedName>
        <fullName evidence="3">Extracellular solute-binding protein</fullName>
    </submittedName>
</protein>
<dbReference type="PANTHER" id="PTHR43649:SF12">
    <property type="entry name" value="DIACETYLCHITOBIOSE BINDING PROTEIN DASA"/>
    <property type="match status" value="1"/>
</dbReference>
<accession>A0A4S4C634</accession>
<dbReference type="SUPFAM" id="SSF53850">
    <property type="entry name" value="Periplasmic binding protein-like II"/>
    <property type="match status" value="1"/>
</dbReference>
<dbReference type="Gene3D" id="3.40.190.10">
    <property type="entry name" value="Periplasmic binding protein-like II"/>
    <property type="match status" value="1"/>
</dbReference>
<evidence type="ECO:0000313" key="3">
    <source>
        <dbReference type="EMBL" id="THF83321.1"/>
    </source>
</evidence>
<keyword evidence="2" id="KW-0732">Signal</keyword>
<evidence type="ECO:0000256" key="1">
    <source>
        <dbReference type="SAM" id="MobiDB-lite"/>
    </source>
</evidence>
<proteinExistence type="predicted"/>
<evidence type="ECO:0000313" key="4">
    <source>
        <dbReference type="Proteomes" id="UP000310636"/>
    </source>
</evidence>
<feature type="signal peptide" evidence="2">
    <location>
        <begin position="1"/>
        <end position="30"/>
    </location>
</feature>
<dbReference type="Proteomes" id="UP000310636">
    <property type="component" value="Unassembled WGS sequence"/>
</dbReference>
<keyword evidence="4" id="KW-1185">Reference proteome</keyword>
<feature type="chain" id="PRO_5038874929" evidence="2">
    <location>
        <begin position="31"/>
        <end position="510"/>
    </location>
</feature>
<comment type="caution">
    <text evidence="3">The sequence shown here is derived from an EMBL/GenBank/DDBJ whole genome shotgun (WGS) entry which is preliminary data.</text>
</comment>